<keyword evidence="1" id="KW-1133">Transmembrane helix</keyword>
<proteinExistence type="predicted"/>
<keyword evidence="1" id="KW-0812">Transmembrane</keyword>
<name>A0AAQ1G9P3_9GAMM</name>
<feature type="transmembrane region" description="Helical" evidence="1">
    <location>
        <begin position="34"/>
        <end position="55"/>
    </location>
</feature>
<sequence length="97" mass="10440">MATLKDHARTLCAPLLAPLERGDEPFHYAPKSRLILVIMCALFLTIAIGLAVLLPSGSDPFFLLPVAVFGLIGLAGLLIAWLGSDRAVSRLWNSRQG</sequence>
<accession>A0AAQ1G9P3</accession>
<dbReference type="EMBL" id="FNVE01000010">
    <property type="protein sequence ID" value="SEG57224.1"/>
    <property type="molecule type" value="Genomic_DNA"/>
</dbReference>
<organism evidence="2 3">
    <name type="scientific">Halopseudomonas aestusnigri</name>
    <dbReference type="NCBI Taxonomy" id="857252"/>
    <lineage>
        <taxon>Bacteria</taxon>
        <taxon>Pseudomonadati</taxon>
        <taxon>Pseudomonadota</taxon>
        <taxon>Gammaproteobacteria</taxon>
        <taxon>Pseudomonadales</taxon>
        <taxon>Pseudomonadaceae</taxon>
        <taxon>Halopseudomonas</taxon>
    </lineage>
</organism>
<evidence type="ECO:0000256" key="1">
    <source>
        <dbReference type="SAM" id="Phobius"/>
    </source>
</evidence>
<protein>
    <submittedName>
        <fullName evidence="2">Uncharacterized protein</fullName>
    </submittedName>
</protein>
<evidence type="ECO:0000313" key="3">
    <source>
        <dbReference type="Proteomes" id="UP000243518"/>
    </source>
</evidence>
<reference evidence="2 3" key="1">
    <citation type="submission" date="2016-10" db="EMBL/GenBank/DDBJ databases">
        <authorList>
            <person name="Varghese N."/>
            <person name="Submissions S."/>
        </authorList>
    </citation>
    <scope>NUCLEOTIDE SEQUENCE [LARGE SCALE GENOMIC DNA]</scope>
    <source>
        <strain evidence="2 3">CECT 8317</strain>
    </source>
</reference>
<dbReference type="AlphaFoldDB" id="A0AAQ1G9P3"/>
<comment type="caution">
    <text evidence="2">The sequence shown here is derived from an EMBL/GenBank/DDBJ whole genome shotgun (WGS) entry which is preliminary data.</text>
</comment>
<keyword evidence="3" id="KW-1185">Reference proteome</keyword>
<dbReference type="Proteomes" id="UP000243518">
    <property type="component" value="Unassembled WGS sequence"/>
</dbReference>
<gene>
    <name evidence="2" type="ORF">SAMN05216586_11033</name>
</gene>
<keyword evidence="1" id="KW-0472">Membrane</keyword>
<feature type="transmembrane region" description="Helical" evidence="1">
    <location>
        <begin position="61"/>
        <end position="82"/>
    </location>
</feature>
<evidence type="ECO:0000313" key="2">
    <source>
        <dbReference type="EMBL" id="SEG57224.1"/>
    </source>
</evidence>
<dbReference type="RefSeq" id="WP_088276569.1">
    <property type="nucleotide sequence ID" value="NZ_FNVE01000010.1"/>
</dbReference>